<gene>
    <name evidence="3" type="ORF">GCM10023340_10850</name>
</gene>
<evidence type="ECO:0000313" key="3">
    <source>
        <dbReference type="EMBL" id="GAA5144031.1"/>
    </source>
</evidence>
<keyword evidence="2" id="KW-0812">Transmembrane</keyword>
<feature type="region of interest" description="Disordered" evidence="1">
    <location>
        <begin position="74"/>
        <end position="109"/>
    </location>
</feature>
<dbReference type="Proteomes" id="UP001500221">
    <property type="component" value="Unassembled WGS sequence"/>
</dbReference>
<reference evidence="4" key="1">
    <citation type="journal article" date="2019" name="Int. J. Syst. Evol. Microbiol.">
        <title>The Global Catalogue of Microorganisms (GCM) 10K type strain sequencing project: providing services to taxonomists for standard genome sequencing and annotation.</title>
        <authorList>
            <consortium name="The Broad Institute Genomics Platform"/>
            <consortium name="The Broad Institute Genome Sequencing Center for Infectious Disease"/>
            <person name="Wu L."/>
            <person name="Ma J."/>
        </authorList>
    </citation>
    <scope>NUCLEOTIDE SEQUENCE [LARGE SCALE GENOMIC DNA]</scope>
    <source>
        <strain evidence="4">JCM 18459</strain>
    </source>
</reference>
<keyword evidence="2" id="KW-0472">Membrane</keyword>
<comment type="caution">
    <text evidence="3">The sequence shown here is derived from an EMBL/GenBank/DDBJ whole genome shotgun (WGS) entry which is preliminary data.</text>
</comment>
<evidence type="ECO:0008006" key="5">
    <source>
        <dbReference type="Google" id="ProtNLM"/>
    </source>
</evidence>
<feature type="compositionally biased region" description="Low complexity" evidence="1">
    <location>
        <begin position="77"/>
        <end position="95"/>
    </location>
</feature>
<proteinExistence type="predicted"/>
<dbReference type="EMBL" id="BAABKG010000001">
    <property type="protein sequence ID" value="GAA5144031.1"/>
    <property type="molecule type" value="Genomic_DNA"/>
</dbReference>
<evidence type="ECO:0000256" key="2">
    <source>
        <dbReference type="SAM" id="Phobius"/>
    </source>
</evidence>
<accession>A0ABP9PEW6</accession>
<dbReference type="RefSeq" id="WP_345455303.1">
    <property type="nucleotide sequence ID" value="NZ_BAABKG010000001.1"/>
</dbReference>
<keyword evidence="2" id="KW-1133">Transmembrane helix</keyword>
<feature type="transmembrane region" description="Helical" evidence="2">
    <location>
        <begin position="46"/>
        <end position="67"/>
    </location>
</feature>
<keyword evidence="4" id="KW-1185">Reference proteome</keyword>
<sequence length="286" mass="29866">MSDHDLHERELRDLLTRTLVDADPPRGLAGAAERGRALRRRRQARTAGLAVTGLAAASVATVVALGGGQPAVRGVDPAGTTPPSVAPTVAPTVDPGRPAAGAEPTRPDDVPQYQWRQLPPEWQQALGGPTPAWADVPAGEIGLRLETLLPAGVDVVRSESLDERGRLGAVLENADGERGSVEVMLQPTPVDPPEPGYVTVTTRDGDEATYAVADAVGEPGDDDGVRRYGDVTTVTATAPVDGGWVYVSTANTVDHKWGADSPVTADQPLLTLPELEAIASAQVWRG</sequence>
<protein>
    <recommendedName>
        <fullName evidence="5">Anti-sigma factor</fullName>
    </recommendedName>
</protein>
<name>A0ABP9PEW6_9ACTN</name>
<evidence type="ECO:0000256" key="1">
    <source>
        <dbReference type="SAM" id="MobiDB-lite"/>
    </source>
</evidence>
<organism evidence="3 4">
    <name type="scientific">Nocardioides marinquilinus</name>
    <dbReference type="NCBI Taxonomy" id="1210400"/>
    <lineage>
        <taxon>Bacteria</taxon>
        <taxon>Bacillati</taxon>
        <taxon>Actinomycetota</taxon>
        <taxon>Actinomycetes</taxon>
        <taxon>Propionibacteriales</taxon>
        <taxon>Nocardioidaceae</taxon>
        <taxon>Nocardioides</taxon>
    </lineage>
</organism>
<evidence type="ECO:0000313" key="4">
    <source>
        <dbReference type="Proteomes" id="UP001500221"/>
    </source>
</evidence>